<dbReference type="PANTHER" id="PTHR15503:SF45">
    <property type="entry name" value="RNA-DIRECTED DNA POLYMERASE HOMOLOG"/>
    <property type="match status" value="1"/>
</dbReference>
<dbReference type="AlphaFoldDB" id="A0A6L2LIT6"/>
<proteinExistence type="predicted"/>
<sequence length="277" mass="31296">MVLNPCDDLGSLVMKSIVMLSHFHTHELTLMCPDLVPNEKKKIERYIRGFPEIIKGNITSSRPTTLHEAINMARELVEQAVQAPTEGKVYAGKLPKCNRCNLHHNGQCTPKCQRCQKMGHQEIDCRVRLPDAGENYLQNNEGACARAYAMRTENPHQNPNVVTGTFLVNDHSACILFDSGAEKSFVSTEFTPFIDIAPATLDSSYDVELADGKVVSANTVLRGYTLALFYYVFKIDLLPTRLGNFDVIVRMDWLSNHHAVIVCYEKVVRIPLRIRRY</sequence>
<reference evidence="1" key="1">
    <citation type="journal article" date="2019" name="Sci. Rep.">
        <title>Draft genome of Tanacetum cinerariifolium, the natural source of mosquito coil.</title>
        <authorList>
            <person name="Yamashiro T."/>
            <person name="Shiraishi A."/>
            <person name="Satake H."/>
            <person name="Nakayama K."/>
        </authorList>
    </citation>
    <scope>NUCLEOTIDE SEQUENCE</scope>
</reference>
<dbReference type="InterPro" id="IPR032567">
    <property type="entry name" value="RTL1-rel"/>
</dbReference>
<evidence type="ECO:0008006" key="2">
    <source>
        <dbReference type="Google" id="ProtNLM"/>
    </source>
</evidence>
<organism evidence="1">
    <name type="scientific">Tanacetum cinerariifolium</name>
    <name type="common">Dalmatian daisy</name>
    <name type="synonym">Chrysanthemum cinerariifolium</name>
    <dbReference type="NCBI Taxonomy" id="118510"/>
    <lineage>
        <taxon>Eukaryota</taxon>
        <taxon>Viridiplantae</taxon>
        <taxon>Streptophyta</taxon>
        <taxon>Embryophyta</taxon>
        <taxon>Tracheophyta</taxon>
        <taxon>Spermatophyta</taxon>
        <taxon>Magnoliopsida</taxon>
        <taxon>eudicotyledons</taxon>
        <taxon>Gunneridae</taxon>
        <taxon>Pentapetalae</taxon>
        <taxon>asterids</taxon>
        <taxon>campanulids</taxon>
        <taxon>Asterales</taxon>
        <taxon>Asteraceae</taxon>
        <taxon>Asteroideae</taxon>
        <taxon>Anthemideae</taxon>
        <taxon>Anthemidinae</taxon>
        <taxon>Tanacetum</taxon>
    </lineage>
</organism>
<evidence type="ECO:0000313" key="1">
    <source>
        <dbReference type="EMBL" id="GEU60095.1"/>
    </source>
</evidence>
<dbReference type="Gene3D" id="2.40.70.10">
    <property type="entry name" value="Acid Proteases"/>
    <property type="match status" value="1"/>
</dbReference>
<dbReference type="SUPFAM" id="SSF50630">
    <property type="entry name" value="Acid proteases"/>
    <property type="match status" value="1"/>
</dbReference>
<comment type="caution">
    <text evidence="1">The sequence shown here is derived from an EMBL/GenBank/DDBJ whole genome shotgun (WGS) entry which is preliminary data.</text>
</comment>
<accession>A0A6L2LIT6</accession>
<gene>
    <name evidence="1" type="ORF">Tci_032073</name>
</gene>
<protein>
    <recommendedName>
        <fullName evidence="2">Reverse transcriptase domain-containing protein</fullName>
    </recommendedName>
</protein>
<dbReference type="PANTHER" id="PTHR15503">
    <property type="entry name" value="LDOC1 RELATED"/>
    <property type="match status" value="1"/>
</dbReference>
<name>A0A6L2LIT6_TANCI</name>
<dbReference type="EMBL" id="BKCJ010004281">
    <property type="protein sequence ID" value="GEU60095.1"/>
    <property type="molecule type" value="Genomic_DNA"/>
</dbReference>
<dbReference type="Pfam" id="PF08284">
    <property type="entry name" value="RVP_2"/>
    <property type="match status" value="1"/>
</dbReference>
<dbReference type="CDD" id="cd00303">
    <property type="entry name" value="retropepsin_like"/>
    <property type="match status" value="1"/>
</dbReference>
<dbReference type="InterPro" id="IPR021109">
    <property type="entry name" value="Peptidase_aspartic_dom_sf"/>
</dbReference>